<dbReference type="Pfam" id="PF07690">
    <property type="entry name" value="MFS_1"/>
    <property type="match status" value="1"/>
</dbReference>
<sequence>MKAATALLSLVHLTSAHYTFRTVEFDGQPTSEWGIIRKTANFETAGPIEDVTSEQLTCYELSPGSHGAGVLNVQAGAAVSFTSSPAIFHPGPSLAYLAKVPAGTSVSDWDGKGAVWFKIWQDEAIITSSGISWPSLQSPTIDFDLPECLDNGEYLSACAQINVSGGSGSYAPAGLLSFPGAYSMNDSGLEANLYWPIPTEYIEIYGRTIVYHVFNVRFFCFNIGCALAPSLSSLIVFRFFAGLFGAAPMTNGGGTIADMIRQEKRGAAMASFAIGPLLGPILGPVAGGYMSQDIGWRWAFWLVAILSGVISIVMVLFLRETYAIILLQRKVDKMRKETGNQALRSKLDSGLSPTDYFKRGIYRPLKL</sequence>
<keyword evidence="4 6" id="KW-1133">Transmembrane helix</keyword>
<proteinExistence type="inferred from homology"/>
<feature type="non-terminal residue" evidence="9">
    <location>
        <position position="367"/>
    </location>
</feature>
<organism evidence="9 10">
    <name type="scientific">Verticillium longisporum</name>
    <name type="common">Verticillium dahliae var. longisporum</name>
    <dbReference type="NCBI Taxonomy" id="100787"/>
    <lineage>
        <taxon>Eukaryota</taxon>
        <taxon>Fungi</taxon>
        <taxon>Dikarya</taxon>
        <taxon>Ascomycota</taxon>
        <taxon>Pezizomycotina</taxon>
        <taxon>Sordariomycetes</taxon>
        <taxon>Hypocreomycetidae</taxon>
        <taxon>Glomerellales</taxon>
        <taxon>Plectosphaerellaceae</taxon>
        <taxon>Verticillium</taxon>
    </lineage>
</organism>
<comment type="subcellular location">
    <subcellularLocation>
        <location evidence="1">Membrane</location>
        <topology evidence="1">Multi-pass membrane protein</topology>
    </subcellularLocation>
</comment>
<dbReference type="Gene3D" id="2.70.50.70">
    <property type="match status" value="2"/>
</dbReference>
<keyword evidence="7" id="KW-0732">Signal</keyword>
<evidence type="ECO:0000256" key="2">
    <source>
        <dbReference type="ARBA" id="ARBA00008335"/>
    </source>
</evidence>
<evidence type="ECO:0000256" key="6">
    <source>
        <dbReference type="SAM" id="Phobius"/>
    </source>
</evidence>
<evidence type="ECO:0000256" key="1">
    <source>
        <dbReference type="ARBA" id="ARBA00004141"/>
    </source>
</evidence>
<dbReference type="AlphaFoldDB" id="A0A0G4L7J2"/>
<evidence type="ECO:0000256" key="5">
    <source>
        <dbReference type="ARBA" id="ARBA00023136"/>
    </source>
</evidence>
<dbReference type="InterPro" id="IPR020846">
    <property type="entry name" value="MFS_dom"/>
</dbReference>
<evidence type="ECO:0000256" key="3">
    <source>
        <dbReference type="ARBA" id="ARBA00022692"/>
    </source>
</evidence>
<dbReference type="Pfam" id="PF03443">
    <property type="entry name" value="AA9"/>
    <property type="match status" value="1"/>
</dbReference>
<dbReference type="EMBL" id="CVQI01008513">
    <property type="protein sequence ID" value="CRK17987.1"/>
    <property type="molecule type" value="Genomic_DNA"/>
</dbReference>
<evidence type="ECO:0000259" key="8">
    <source>
        <dbReference type="PROSITE" id="PS50850"/>
    </source>
</evidence>
<dbReference type="GO" id="GO:0022857">
    <property type="term" value="F:transmembrane transporter activity"/>
    <property type="evidence" value="ECO:0007669"/>
    <property type="project" value="InterPro"/>
</dbReference>
<name>A0A0G4L7J2_VERLO</name>
<evidence type="ECO:0000256" key="7">
    <source>
        <dbReference type="SAM" id="SignalP"/>
    </source>
</evidence>
<feature type="chain" id="PRO_5002566156" description="Major facilitator superfamily (MFS) profile domain-containing protein" evidence="7">
    <location>
        <begin position="17"/>
        <end position="367"/>
    </location>
</feature>
<evidence type="ECO:0000256" key="4">
    <source>
        <dbReference type="ARBA" id="ARBA00022989"/>
    </source>
</evidence>
<feature type="transmembrane region" description="Helical" evidence="6">
    <location>
        <begin position="226"/>
        <end position="246"/>
    </location>
</feature>
<comment type="similarity">
    <text evidence="2">Belongs to the major facilitator superfamily.</text>
</comment>
<feature type="transmembrane region" description="Helical" evidence="6">
    <location>
        <begin position="298"/>
        <end position="327"/>
    </location>
</feature>
<dbReference type="CDD" id="cd21175">
    <property type="entry name" value="LPMO_AA9"/>
    <property type="match status" value="1"/>
</dbReference>
<dbReference type="PANTHER" id="PTHR23502">
    <property type="entry name" value="MAJOR FACILITATOR SUPERFAMILY"/>
    <property type="match status" value="1"/>
</dbReference>
<feature type="domain" description="Major facilitator superfamily (MFS) profile" evidence="8">
    <location>
        <begin position="123"/>
        <end position="367"/>
    </location>
</feature>
<dbReference type="InterPro" id="IPR036259">
    <property type="entry name" value="MFS_trans_sf"/>
</dbReference>
<dbReference type="PANTHER" id="PTHR23502:SF68">
    <property type="entry name" value="MULTIDRUG TRANSPORTER, PUTATIVE (AFU_ORTHOLOGUE AFUA_3G01120)-RELATED"/>
    <property type="match status" value="1"/>
</dbReference>
<gene>
    <name evidence="9" type="ORF">BN1723_017600</name>
</gene>
<feature type="signal peptide" evidence="7">
    <location>
        <begin position="1"/>
        <end position="16"/>
    </location>
</feature>
<feature type="transmembrane region" description="Helical" evidence="6">
    <location>
        <begin position="267"/>
        <end position="286"/>
    </location>
</feature>
<protein>
    <recommendedName>
        <fullName evidence="8">Major facilitator superfamily (MFS) profile domain-containing protein</fullName>
    </recommendedName>
</protein>
<dbReference type="InterPro" id="IPR005103">
    <property type="entry name" value="AA9_LPMO"/>
</dbReference>
<dbReference type="GO" id="GO:0016020">
    <property type="term" value="C:membrane"/>
    <property type="evidence" value="ECO:0007669"/>
    <property type="project" value="UniProtKB-SubCell"/>
</dbReference>
<evidence type="ECO:0000313" key="10">
    <source>
        <dbReference type="Proteomes" id="UP000045706"/>
    </source>
</evidence>
<dbReference type="InterPro" id="IPR011701">
    <property type="entry name" value="MFS"/>
</dbReference>
<accession>A0A0G4L7J2</accession>
<evidence type="ECO:0000313" key="9">
    <source>
        <dbReference type="EMBL" id="CRK17987.1"/>
    </source>
</evidence>
<dbReference type="Proteomes" id="UP000045706">
    <property type="component" value="Unassembled WGS sequence"/>
</dbReference>
<dbReference type="Gene3D" id="1.20.1720.10">
    <property type="entry name" value="Multidrug resistance protein D"/>
    <property type="match status" value="1"/>
</dbReference>
<dbReference type="PROSITE" id="PS50850">
    <property type="entry name" value="MFS"/>
    <property type="match status" value="1"/>
</dbReference>
<keyword evidence="3 6" id="KW-0812">Transmembrane</keyword>
<keyword evidence="5 6" id="KW-0472">Membrane</keyword>
<reference evidence="10" key="1">
    <citation type="submission" date="2015-05" db="EMBL/GenBank/DDBJ databases">
        <authorList>
            <person name="Fogelqvist Johan"/>
        </authorList>
    </citation>
    <scope>NUCLEOTIDE SEQUENCE [LARGE SCALE GENOMIC DNA]</scope>
</reference>
<dbReference type="SUPFAM" id="SSF103473">
    <property type="entry name" value="MFS general substrate transporter"/>
    <property type="match status" value="1"/>
</dbReference>